<dbReference type="PANTHER" id="PTHR38687">
    <property type="entry name" value="CELL DIVISION PROTEIN DEDD-RELATED"/>
    <property type="match status" value="1"/>
</dbReference>
<gene>
    <name evidence="4" type="ORF">G3M78_12190</name>
</gene>
<dbReference type="InterPro" id="IPR052521">
    <property type="entry name" value="Cell_div_SPOR-domain"/>
</dbReference>
<dbReference type="InterPro" id="IPR007730">
    <property type="entry name" value="SPOR-like_dom"/>
</dbReference>
<evidence type="ECO:0000256" key="2">
    <source>
        <dbReference type="SAM" id="Phobius"/>
    </source>
</evidence>
<feature type="transmembrane region" description="Helical" evidence="2">
    <location>
        <begin position="7"/>
        <end position="24"/>
    </location>
</feature>
<dbReference type="InterPro" id="IPR036680">
    <property type="entry name" value="SPOR-like_sf"/>
</dbReference>
<dbReference type="Pfam" id="PF05036">
    <property type="entry name" value="SPOR"/>
    <property type="match status" value="1"/>
</dbReference>
<proteinExistence type="predicted"/>
<evidence type="ECO:0000259" key="3">
    <source>
        <dbReference type="PROSITE" id="PS51724"/>
    </source>
</evidence>
<evidence type="ECO:0000313" key="4">
    <source>
        <dbReference type="EMBL" id="QPJ66111.1"/>
    </source>
</evidence>
<feature type="domain" description="SPOR" evidence="3">
    <location>
        <begin position="145"/>
        <end position="225"/>
    </location>
</feature>
<dbReference type="GO" id="GO:0032153">
    <property type="term" value="C:cell division site"/>
    <property type="evidence" value="ECO:0007669"/>
    <property type="project" value="TreeGrafter"/>
</dbReference>
<dbReference type="Gene3D" id="3.30.70.1070">
    <property type="entry name" value="Sporulation related repeat"/>
    <property type="match status" value="1"/>
</dbReference>
<sequence length="230" mass="25425">MGAVKSLFKIMVLIFAGVGMYYAGKNALVSWDPGRQESPEKIVKKVAPEKLKFKKENKTAPEPVKRETDFTFYEVLNDDRMVKFVGLDGKVHRGDRPLGLMRREEQMAPSKPLAVARQETVVKKPKAPEIAKAPIPEAKAIDEKSSTGAVFSLQVSSFRELKRAMDHVGQLQKKGYPAFSRSVTLDDSSVWNRVYIGPFEDSEKARGTMSAYSQKEGASAVLSSVGPETA</sequence>
<keyword evidence="2" id="KW-0472">Membrane</keyword>
<dbReference type="Proteomes" id="UP000594464">
    <property type="component" value="Chromosome"/>
</dbReference>
<dbReference type="GO" id="GO:0042834">
    <property type="term" value="F:peptidoglycan binding"/>
    <property type="evidence" value="ECO:0007669"/>
    <property type="project" value="InterPro"/>
</dbReference>
<organism evidence="4 5">
    <name type="scientific">Candidatus Nitrohelix vancouverensis</name>
    <dbReference type="NCBI Taxonomy" id="2705534"/>
    <lineage>
        <taxon>Bacteria</taxon>
        <taxon>Pseudomonadati</taxon>
        <taxon>Nitrospinota/Tectimicrobiota group</taxon>
        <taxon>Nitrospinota</taxon>
        <taxon>Nitrospinia</taxon>
        <taxon>Nitrospinales</taxon>
        <taxon>Nitrospinaceae</taxon>
        <taxon>Candidatus Nitrohelix</taxon>
    </lineage>
</organism>
<dbReference type="SUPFAM" id="SSF110997">
    <property type="entry name" value="Sporulation related repeat"/>
    <property type="match status" value="1"/>
</dbReference>
<name>A0A7T0C3Z2_9BACT</name>
<dbReference type="PANTHER" id="PTHR38687:SF1">
    <property type="entry name" value="CELL DIVISION PROTEIN DEDD"/>
    <property type="match status" value="1"/>
</dbReference>
<keyword evidence="2" id="KW-1133">Transmembrane helix</keyword>
<feature type="region of interest" description="Disordered" evidence="1">
    <location>
        <begin position="204"/>
        <end position="230"/>
    </location>
</feature>
<dbReference type="EMBL" id="CP048620">
    <property type="protein sequence ID" value="QPJ66111.1"/>
    <property type="molecule type" value="Genomic_DNA"/>
</dbReference>
<evidence type="ECO:0000256" key="1">
    <source>
        <dbReference type="SAM" id="MobiDB-lite"/>
    </source>
</evidence>
<dbReference type="PROSITE" id="PS51724">
    <property type="entry name" value="SPOR"/>
    <property type="match status" value="1"/>
</dbReference>
<dbReference type="AlphaFoldDB" id="A0A7T0C3Z2"/>
<evidence type="ECO:0000313" key="5">
    <source>
        <dbReference type="Proteomes" id="UP000594464"/>
    </source>
</evidence>
<accession>A0A7T0C3Z2</accession>
<reference evidence="5" key="1">
    <citation type="submission" date="2020-02" db="EMBL/GenBank/DDBJ databases">
        <title>Genomic and physiological characterization of two novel Nitrospinaceae genera.</title>
        <authorList>
            <person name="Mueller A.J."/>
            <person name="Jung M.-Y."/>
            <person name="Strachan C.R."/>
            <person name="Herbold C.W."/>
            <person name="Kirkegaard R.H."/>
            <person name="Daims H."/>
        </authorList>
    </citation>
    <scope>NUCLEOTIDE SEQUENCE [LARGE SCALE GENOMIC DNA]</scope>
</reference>
<dbReference type="KEGG" id="nva:G3M78_12190"/>
<keyword evidence="2" id="KW-0812">Transmembrane</keyword>
<dbReference type="GO" id="GO:0030428">
    <property type="term" value="C:cell septum"/>
    <property type="evidence" value="ECO:0007669"/>
    <property type="project" value="TreeGrafter"/>
</dbReference>
<protein>
    <recommendedName>
        <fullName evidence="3">SPOR domain-containing protein</fullName>
    </recommendedName>
</protein>
<dbReference type="GO" id="GO:0032506">
    <property type="term" value="P:cytokinetic process"/>
    <property type="evidence" value="ECO:0007669"/>
    <property type="project" value="TreeGrafter"/>
</dbReference>